<comment type="catalytic activity">
    <reaction evidence="2">
        <text>glutathione + H2O = L-cysteinylglycine + L-glutamate</text>
        <dbReference type="Rhea" id="RHEA:28807"/>
        <dbReference type="ChEBI" id="CHEBI:15377"/>
        <dbReference type="ChEBI" id="CHEBI:29985"/>
        <dbReference type="ChEBI" id="CHEBI:57925"/>
        <dbReference type="ChEBI" id="CHEBI:61694"/>
        <dbReference type="EC" id="3.4.19.13"/>
    </reaction>
</comment>
<dbReference type="OrthoDB" id="9781342at2"/>
<comment type="caution">
    <text evidence="5">The sequence shown here is derived from an EMBL/GenBank/DDBJ whole genome shotgun (WGS) entry which is preliminary data.</text>
</comment>
<reference evidence="5 6" key="1">
    <citation type="submission" date="2019-06" db="EMBL/GenBank/DDBJ databases">
        <title>Whole genome sequence for Rhodospirillaceae sp. R148.</title>
        <authorList>
            <person name="Wang G."/>
        </authorList>
    </citation>
    <scope>NUCLEOTIDE SEQUENCE [LARGE SCALE GENOMIC DNA]</scope>
    <source>
        <strain evidence="5 6">R148</strain>
    </source>
</reference>
<sequence length="635" mass="65874">MVVSISASRTSLKPWADSGAGARKARTTARAAKVEKIRLITSQVSTSKDKPKVGIRAIQRGAPQDPNLDPQINQVTVNIVSANATIGKAQGLFSSVRTSLNMVKSLRFSAGRRILLAGSAMLLVAACESNPEPGGVFAPVDGFAGLIAGDEPRAVVVGRDVLGNGGTVADAAVAMYFTMAVTMPSRAGIGGGGVCVYFDAPNLSSEVFEFLPRQSASGGMVPGNVRGMAALHARYGTLRWAQMLSPAEGYARFGHAVSRAFARDLAVAGQALQQVPDLRRRFEMPDGALAREGNTIAQTELSAVLAGVRQRGAAYFYGGDFANRLAEASTRAGLPLTVEDIRSSLPSIRPAASFPVNSDVAYFSTPPAAGGIVAAQIWQMLTAAEDYEDASEEQRSHLFAEASMRAFSQRTGWIMPDGRSKEDLETLLSEARAETVMANFNSGRHTPADQLSPVPGTAPGDPGAAGFVIGDAYGNGVSCSFTMNGLFGSGRVAPGTGVLLPAPRRALSDGGDTLSAVIVANTNTGVLRFLGSSSGGAAASTSLVRLMLDSLATDKGLSASMAEPRVHHGGAPDITFYEEGSGAVADLEAKGHVTQIVPQIGQANAIYCPRGIVQSPAACEVQADPRGHGLSSLVQ</sequence>
<dbReference type="InterPro" id="IPR043138">
    <property type="entry name" value="GGT_lsub"/>
</dbReference>
<dbReference type="PANTHER" id="PTHR11686">
    <property type="entry name" value="GAMMA GLUTAMYL TRANSPEPTIDASE"/>
    <property type="match status" value="1"/>
</dbReference>
<dbReference type="InterPro" id="IPR000101">
    <property type="entry name" value="GGT_peptidase"/>
</dbReference>
<dbReference type="InterPro" id="IPR029055">
    <property type="entry name" value="Ntn_hydrolases_N"/>
</dbReference>
<keyword evidence="5" id="KW-0808">Transferase</keyword>
<dbReference type="InterPro" id="IPR043137">
    <property type="entry name" value="GGT_ssub_C"/>
</dbReference>
<evidence type="ECO:0000256" key="1">
    <source>
        <dbReference type="ARBA" id="ARBA00001049"/>
    </source>
</evidence>
<dbReference type="EMBL" id="VHSH01000010">
    <property type="protein sequence ID" value="TQV74305.1"/>
    <property type="molecule type" value="Genomic_DNA"/>
</dbReference>
<dbReference type="GO" id="GO:0005886">
    <property type="term" value="C:plasma membrane"/>
    <property type="evidence" value="ECO:0007669"/>
    <property type="project" value="TreeGrafter"/>
</dbReference>
<evidence type="ECO:0000256" key="3">
    <source>
        <dbReference type="ARBA" id="ARBA00047417"/>
    </source>
</evidence>
<organism evidence="5 6">
    <name type="scientific">Denitrobaculum tricleocarpae</name>
    <dbReference type="NCBI Taxonomy" id="2591009"/>
    <lineage>
        <taxon>Bacteria</taxon>
        <taxon>Pseudomonadati</taxon>
        <taxon>Pseudomonadota</taxon>
        <taxon>Alphaproteobacteria</taxon>
        <taxon>Rhodospirillales</taxon>
        <taxon>Rhodospirillaceae</taxon>
        <taxon>Denitrobaculum</taxon>
    </lineage>
</organism>
<dbReference type="PRINTS" id="PR01210">
    <property type="entry name" value="GGTRANSPTASE"/>
</dbReference>
<proteinExistence type="predicted"/>
<dbReference type="SUPFAM" id="SSF56235">
    <property type="entry name" value="N-terminal nucleophile aminohydrolases (Ntn hydrolases)"/>
    <property type="match status" value="1"/>
</dbReference>
<feature type="binding site" evidence="4">
    <location>
        <position position="536"/>
    </location>
    <ligand>
        <name>L-glutamate</name>
        <dbReference type="ChEBI" id="CHEBI:29985"/>
    </ligand>
</feature>
<comment type="catalytic activity">
    <reaction evidence="3">
        <text>an N-terminal (5-L-glutamyl)-[peptide] + an alpha-amino acid = 5-L-glutamyl amino acid + an N-terminal L-alpha-aminoacyl-[peptide]</text>
        <dbReference type="Rhea" id="RHEA:23904"/>
        <dbReference type="Rhea" id="RHEA-COMP:9780"/>
        <dbReference type="Rhea" id="RHEA-COMP:9795"/>
        <dbReference type="ChEBI" id="CHEBI:77644"/>
        <dbReference type="ChEBI" id="CHEBI:78597"/>
        <dbReference type="ChEBI" id="CHEBI:78599"/>
        <dbReference type="ChEBI" id="CHEBI:78608"/>
        <dbReference type="EC" id="2.3.2.2"/>
    </reaction>
</comment>
<dbReference type="PANTHER" id="PTHR11686:SF9">
    <property type="entry name" value="RE13973P"/>
    <property type="match status" value="1"/>
</dbReference>
<dbReference type="GO" id="GO:0006751">
    <property type="term" value="P:glutathione catabolic process"/>
    <property type="evidence" value="ECO:0007669"/>
    <property type="project" value="InterPro"/>
</dbReference>
<evidence type="ECO:0000256" key="2">
    <source>
        <dbReference type="ARBA" id="ARBA00001089"/>
    </source>
</evidence>
<dbReference type="GO" id="GO:0036374">
    <property type="term" value="F:glutathione hydrolase activity"/>
    <property type="evidence" value="ECO:0007669"/>
    <property type="project" value="UniProtKB-EC"/>
</dbReference>
<dbReference type="Gene3D" id="1.10.246.130">
    <property type="match status" value="1"/>
</dbReference>
<name>A0A545TAR6_9PROT</name>
<dbReference type="AlphaFoldDB" id="A0A545TAR6"/>
<keyword evidence="6" id="KW-1185">Reference proteome</keyword>
<feature type="binding site" evidence="4">
    <location>
        <begin position="482"/>
        <end position="484"/>
    </location>
    <ligand>
        <name>L-glutamate</name>
        <dbReference type="ChEBI" id="CHEBI:29985"/>
    </ligand>
</feature>
<gene>
    <name evidence="5" type="ORF">FKG95_23745</name>
</gene>
<evidence type="ECO:0000313" key="6">
    <source>
        <dbReference type="Proteomes" id="UP000315252"/>
    </source>
</evidence>
<evidence type="ECO:0000313" key="5">
    <source>
        <dbReference type="EMBL" id="TQV74305.1"/>
    </source>
</evidence>
<dbReference type="GO" id="GO:0103068">
    <property type="term" value="F:leukotriene C4 gamma-glutamyl transferase activity"/>
    <property type="evidence" value="ECO:0007669"/>
    <property type="project" value="UniProtKB-EC"/>
</dbReference>
<dbReference type="Pfam" id="PF01019">
    <property type="entry name" value="G_glu_transpept"/>
    <property type="match status" value="2"/>
</dbReference>
<evidence type="ECO:0000256" key="4">
    <source>
        <dbReference type="PIRSR" id="PIRSR600101-2"/>
    </source>
</evidence>
<comment type="catalytic activity">
    <reaction evidence="1">
        <text>an S-substituted glutathione + H2O = an S-substituted L-cysteinylglycine + L-glutamate</text>
        <dbReference type="Rhea" id="RHEA:59468"/>
        <dbReference type="ChEBI" id="CHEBI:15377"/>
        <dbReference type="ChEBI" id="CHEBI:29985"/>
        <dbReference type="ChEBI" id="CHEBI:90779"/>
        <dbReference type="ChEBI" id="CHEBI:143103"/>
        <dbReference type="EC" id="3.4.19.13"/>
    </reaction>
</comment>
<dbReference type="Gene3D" id="3.60.20.40">
    <property type="match status" value="1"/>
</dbReference>
<accession>A0A545TAR6</accession>
<protein>
    <submittedName>
        <fullName evidence="5">Gamma-glutamyltransferase</fullName>
    </submittedName>
</protein>
<dbReference type="Proteomes" id="UP000315252">
    <property type="component" value="Unassembled WGS sequence"/>
</dbReference>